<dbReference type="EMBL" id="JACHEA010000001">
    <property type="protein sequence ID" value="MBB5339540.1"/>
    <property type="molecule type" value="Genomic_DNA"/>
</dbReference>
<evidence type="ECO:0000313" key="2">
    <source>
        <dbReference type="Proteomes" id="UP000569005"/>
    </source>
</evidence>
<protein>
    <submittedName>
        <fullName evidence="1">Uncharacterized protein</fullName>
    </submittedName>
</protein>
<reference evidence="1" key="1">
    <citation type="submission" date="2020-08" db="EMBL/GenBank/DDBJ databases">
        <title>Genomic Encyclopedia of Type Strains, Phase IV (KMG-V): Genome sequencing to study the core and pangenomes of soil and plant-associated prokaryotes.</title>
        <authorList>
            <person name="Whitman W."/>
        </authorList>
    </citation>
    <scope>NUCLEOTIDE SEQUENCE</scope>
    <source>
        <strain evidence="1">M8UP15</strain>
    </source>
</reference>
<comment type="caution">
    <text evidence="1">The sequence shown here is derived from an EMBL/GenBank/DDBJ whole genome shotgun (WGS) entry which is preliminary data.</text>
</comment>
<sequence>MDIFISWSGERSRAIAEAIREWLPKIMNSVKPWMSQTDISKGSRWNPDIARNLDTAKAGIFCLTPSNLKSESILFEAGAISKSVSESRVYTLLAGVEIANLRWPLAQFQATSLNKDEIRKMLQDINKDLARLSEPFSPEEILEEAFDLWWPKLEEKFSKLPTDAASVTLARSEKDLLEEILELVRGQARFVTHHEDLLMMVERTRYENERRQLDERARFAEMMAVLSERDRKLWDSLRPLLPGARGSVDQIKKAICTALLNSNEVVASEKLEESRWSIIDNTVVVETDLSKALIGLIFAPKVLSIANMTMAELGEPWRFRVVSSADDTGRVPSSTPKE</sequence>
<evidence type="ECO:0000313" key="1">
    <source>
        <dbReference type="EMBL" id="MBB5339540.1"/>
    </source>
</evidence>
<dbReference type="Proteomes" id="UP000569005">
    <property type="component" value="Unassembled WGS sequence"/>
</dbReference>
<proteinExistence type="predicted"/>
<keyword evidence="2" id="KW-1185">Reference proteome</keyword>
<accession>A0ACC5NY79</accession>
<name>A0ACC5NY79_9BACT</name>
<gene>
    <name evidence="1" type="ORF">HDF13_001873</name>
</gene>
<organism evidence="1 2">
    <name type="scientific">Tunturiibacter gelidiferens</name>
    <dbReference type="NCBI Taxonomy" id="3069689"/>
    <lineage>
        <taxon>Bacteria</taxon>
        <taxon>Pseudomonadati</taxon>
        <taxon>Acidobacteriota</taxon>
        <taxon>Terriglobia</taxon>
        <taxon>Terriglobales</taxon>
        <taxon>Acidobacteriaceae</taxon>
        <taxon>Tunturiibacter</taxon>
    </lineage>
</organism>